<evidence type="ECO:0000313" key="2">
    <source>
        <dbReference type="WBParaSite" id="nRc.2.0.1.t21584-RA"/>
    </source>
</evidence>
<sequence>MKLELASGQHLTNGLHSSLFIRARAIQPLNSDNRRRDSRKISARLRCWVSKLICDGGFSIFSWIAAEAPGVGSTAFFDLSSLTLELEFGNEDTTGAPPGRLATPGASMLAADSAILRSNADGPATVIAPLTSAAVFSLVACSIAGVAVFSFCSTAAGAGVRAVRALSAPGPACLNVAARVAAFGVDFGLSSVSGCELFSPLLAAVFSTGGANVDALDTEGLISVFKDALLGVTLASISTKVVPASFILDKPAMSGSGGVWAERPGTNAGLAVDDGSVILHLFWNHRCSDQKKVQYEKTRSTSSVPDSIFDNKQP</sequence>
<dbReference type="WBParaSite" id="nRc.2.0.1.t21584-RA">
    <property type="protein sequence ID" value="nRc.2.0.1.t21584-RA"/>
    <property type="gene ID" value="nRc.2.0.1.g21584"/>
</dbReference>
<organism evidence="1 2">
    <name type="scientific">Romanomermis culicivorax</name>
    <name type="common">Nematode worm</name>
    <dbReference type="NCBI Taxonomy" id="13658"/>
    <lineage>
        <taxon>Eukaryota</taxon>
        <taxon>Metazoa</taxon>
        <taxon>Ecdysozoa</taxon>
        <taxon>Nematoda</taxon>
        <taxon>Enoplea</taxon>
        <taxon>Dorylaimia</taxon>
        <taxon>Mermithida</taxon>
        <taxon>Mermithoidea</taxon>
        <taxon>Mermithidae</taxon>
        <taxon>Romanomermis</taxon>
    </lineage>
</organism>
<dbReference type="AlphaFoldDB" id="A0A915J748"/>
<keyword evidence="1" id="KW-1185">Reference proteome</keyword>
<protein>
    <submittedName>
        <fullName evidence="2">Uncharacterized protein</fullName>
    </submittedName>
</protein>
<proteinExistence type="predicted"/>
<dbReference type="Proteomes" id="UP000887565">
    <property type="component" value="Unplaced"/>
</dbReference>
<name>A0A915J748_ROMCU</name>
<accession>A0A915J748</accession>
<evidence type="ECO:0000313" key="1">
    <source>
        <dbReference type="Proteomes" id="UP000887565"/>
    </source>
</evidence>
<reference evidence="2" key="1">
    <citation type="submission" date="2022-11" db="UniProtKB">
        <authorList>
            <consortium name="WormBaseParasite"/>
        </authorList>
    </citation>
    <scope>IDENTIFICATION</scope>
</reference>